<dbReference type="SUPFAM" id="SSF52172">
    <property type="entry name" value="CheY-like"/>
    <property type="match status" value="1"/>
</dbReference>
<dbReference type="GO" id="GO:0000155">
    <property type="term" value="F:phosphorelay sensor kinase activity"/>
    <property type="evidence" value="ECO:0007669"/>
    <property type="project" value="InterPro"/>
</dbReference>
<keyword evidence="9" id="KW-1185">Reference proteome</keyword>
<dbReference type="EMBL" id="BMJQ01000010">
    <property type="protein sequence ID" value="GGF29263.1"/>
    <property type="molecule type" value="Genomic_DNA"/>
</dbReference>
<dbReference type="Pfam" id="PF00072">
    <property type="entry name" value="Response_reg"/>
    <property type="match status" value="1"/>
</dbReference>
<evidence type="ECO:0000259" key="7">
    <source>
        <dbReference type="PROSITE" id="PS50110"/>
    </source>
</evidence>
<keyword evidence="3 4" id="KW-0597">Phosphoprotein</keyword>
<sequence>MLAGLVALVAIVALVSFDHARRFDLARDGARHSRMTLDAIQDLRAAVEAAESGERGYLLTGRDEYLASYRRALGQITAQQGHLAQLVGDVASQQQRSEALAQAVQDKLAGLARAIELRTTTPTTTREVDTDVGLVQTGRIAALLRVMLAEESARLEQGIAAADAAEASSRLWSFGGIAAALLVLGLGSWMLRRAIADLRTTQAAARALALHLQSSLDSLSQGIAVFDPDRRLVHWNDRFVQLLDLPPSLQVHGTGYLTLGHYLAGGSRPPFLETEEQIARGEAGRWQQAPAVYERTLGPRTFEIRRTPMPDGGFVVTCTDLTERVTGERALREAQKMQAIGQLTGGIAHDFNNLLTVILGNLEALQSVLGRDHPVAGRIESAVRGAERGASLTRHLLAFARRQPLEPRPLNVRRLLADMSGMLHRTLGEHIDVRMVETAGLWDVLADPAQLESAVLNLALNARDAMPTGGRLTIETANVVLDEAYACDHAEIAAGDYVMIAVSDSGTGMAPEVLERAFEPFFTTKPAGRGTGLGLSMVFGFAKQSAGHVKIFSEPGHGTSVKLYLPRVMSSAADYERPQTPVEPARSAATILVVEDDEAVRSIVVLHLRDLGHRVIEAGDAVEALALAREIDRIDLVLTDVVLPGAMRGKELVEQLTEGRPGLKALFISGYAEDAILHHGKLDEGVQLLSKPFKRDQLARKVAEILGAQPQRKGRDPADNVIPLKPGQKPKR</sequence>
<dbReference type="PRINTS" id="PR00344">
    <property type="entry name" value="BCTRLSENSOR"/>
</dbReference>
<feature type="region of interest" description="Disordered" evidence="5">
    <location>
        <begin position="706"/>
        <end position="732"/>
    </location>
</feature>
<comment type="caution">
    <text evidence="8">The sequence shown here is derived from an EMBL/GenBank/DDBJ whole genome shotgun (WGS) entry which is preliminary data.</text>
</comment>
<feature type="modified residue" description="4-aspartylphosphate" evidence="4">
    <location>
        <position position="640"/>
    </location>
</feature>
<proteinExistence type="predicted"/>
<accession>A0A8J2YWN2</accession>
<dbReference type="InterPro" id="IPR036890">
    <property type="entry name" value="HATPase_C_sf"/>
</dbReference>
<dbReference type="EC" id="2.7.13.3" evidence="2"/>
<dbReference type="CDD" id="cd00082">
    <property type="entry name" value="HisKA"/>
    <property type="match status" value="1"/>
</dbReference>
<dbReference type="SUPFAM" id="SSF55874">
    <property type="entry name" value="ATPase domain of HSP90 chaperone/DNA topoisomerase II/histidine kinase"/>
    <property type="match status" value="1"/>
</dbReference>
<dbReference type="Pfam" id="PF00512">
    <property type="entry name" value="HisKA"/>
    <property type="match status" value="1"/>
</dbReference>
<gene>
    <name evidence="8" type="ORF">GCM10011611_39120</name>
</gene>
<dbReference type="InterPro" id="IPR003661">
    <property type="entry name" value="HisK_dim/P_dom"/>
</dbReference>
<dbReference type="PANTHER" id="PTHR43065:SF49">
    <property type="entry name" value="HISTIDINE KINASE"/>
    <property type="match status" value="1"/>
</dbReference>
<dbReference type="Gene3D" id="1.10.287.130">
    <property type="match status" value="1"/>
</dbReference>
<dbReference type="PROSITE" id="PS50110">
    <property type="entry name" value="RESPONSE_REGULATORY"/>
    <property type="match status" value="1"/>
</dbReference>
<reference evidence="8" key="1">
    <citation type="journal article" date="2014" name="Int. J. Syst. Evol. Microbiol.">
        <title>Complete genome sequence of Corynebacterium casei LMG S-19264T (=DSM 44701T), isolated from a smear-ripened cheese.</title>
        <authorList>
            <consortium name="US DOE Joint Genome Institute (JGI-PGF)"/>
            <person name="Walter F."/>
            <person name="Albersmeier A."/>
            <person name="Kalinowski J."/>
            <person name="Ruckert C."/>
        </authorList>
    </citation>
    <scope>NUCLEOTIDE SEQUENCE</scope>
    <source>
        <strain evidence="8">CGMCC 1.15725</strain>
    </source>
</reference>
<dbReference type="CDD" id="cd16919">
    <property type="entry name" value="HATPase_CckA-like"/>
    <property type="match status" value="1"/>
</dbReference>
<dbReference type="InterPro" id="IPR007891">
    <property type="entry name" value="CHASE3"/>
</dbReference>
<dbReference type="InterPro" id="IPR036097">
    <property type="entry name" value="HisK_dim/P_sf"/>
</dbReference>
<evidence type="ECO:0000256" key="4">
    <source>
        <dbReference type="PROSITE-ProRule" id="PRU00169"/>
    </source>
</evidence>
<dbReference type="SMART" id="SM00448">
    <property type="entry name" value="REC"/>
    <property type="match status" value="1"/>
</dbReference>
<dbReference type="SMART" id="SM00388">
    <property type="entry name" value="HisKA"/>
    <property type="match status" value="1"/>
</dbReference>
<evidence type="ECO:0000256" key="3">
    <source>
        <dbReference type="ARBA" id="ARBA00022553"/>
    </source>
</evidence>
<organism evidence="8 9">
    <name type="scientific">Aliidongia dinghuensis</name>
    <dbReference type="NCBI Taxonomy" id="1867774"/>
    <lineage>
        <taxon>Bacteria</taxon>
        <taxon>Pseudomonadati</taxon>
        <taxon>Pseudomonadota</taxon>
        <taxon>Alphaproteobacteria</taxon>
        <taxon>Rhodospirillales</taxon>
        <taxon>Dongiaceae</taxon>
        <taxon>Aliidongia</taxon>
    </lineage>
</organism>
<evidence type="ECO:0000256" key="1">
    <source>
        <dbReference type="ARBA" id="ARBA00000085"/>
    </source>
</evidence>
<feature type="domain" description="Histidine kinase" evidence="6">
    <location>
        <begin position="346"/>
        <end position="569"/>
    </location>
</feature>
<evidence type="ECO:0000313" key="9">
    <source>
        <dbReference type="Proteomes" id="UP000646365"/>
    </source>
</evidence>
<dbReference type="InterPro" id="IPR003594">
    <property type="entry name" value="HATPase_dom"/>
</dbReference>
<reference evidence="8" key="2">
    <citation type="submission" date="2020-09" db="EMBL/GenBank/DDBJ databases">
        <authorList>
            <person name="Sun Q."/>
            <person name="Zhou Y."/>
        </authorList>
    </citation>
    <scope>NUCLEOTIDE SEQUENCE</scope>
    <source>
        <strain evidence="8">CGMCC 1.15725</strain>
    </source>
</reference>
<evidence type="ECO:0000259" key="6">
    <source>
        <dbReference type="PROSITE" id="PS50109"/>
    </source>
</evidence>
<evidence type="ECO:0000313" key="8">
    <source>
        <dbReference type="EMBL" id="GGF29263.1"/>
    </source>
</evidence>
<dbReference type="Gene3D" id="3.30.450.20">
    <property type="entry name" value="PAS domain"/>
    <property type="match status" value="1"/>
</dbReference>
<evidence type="ECO:0000256" key="2">
    <source>
        <dbReference type="ARBA" id="ARBA00012438"/>
    </source>
</evidence>
<dbReference type="PANTHER" id="PTHR43065">
    <property type="entry name" value="SENSOR HISTIDINE KINASE"/>
    <property type="match status" value="1"/>
</dbReference>
<dbReference type="InterPro" id="IPR005467">
    <property type="entry name" value="His_kinase_dom"/>
</dbReference>
<dbReference type="SMART" id="SM00387">
    <property type="entry name" value="HATPase_c"/>
    <property type="match status" value="1"/>
</dbReference>
<dbReference type="InterPro" id="IPR035965">
    <property type="entry name" value="PAS-like_dom_sf"/>
</dbReference>
<comment type="catalytic activity">
    <reaction evidence="1">
        <text>ATP + protein L-histidine = ADP + protein N-phospho-L-histidine.</text>
        <dbReference type="EC" id="2.7.13.3"/>
    </reaction>
</comment>
<dbReference type="Proteomes" id="UP000646365">
    <property type="component" value="Unassembled WGS sequence"/>
</dbReference>
<dbReference type="InterPro" id="IPR004358">
    <property type="entry name" value="Sig_transdc_His_kin-like_C"/>
</dbReference>
<evidence type="ECO:0000256" key="5">
    <source>
        <dbReference type="SAM" id="MobiDB-lite"/>
    </source>
</evidence>
<dbReference type="AlphaFoldDB" id="A0A8J2YWN2"/>
<dbReference type="InterPro" id="IPR011006">
    <property type="entry name" value="CheY-like_superfamily"/>
</dbReference>
<dbReference type="Pfam" id="PF05227">
    <property type="entry name" value="CHASE3"/>
    <property type="match status" value="1"/>
</dbReference>
<protein>
    <recommendedName>
        <fullName evidence="2">histidine kinase</fullName>
        <ecNumber evidence="2">2.7.13.3</ecNumber>
    </recommendedName>
</protein>
<dbReference type="Gene3D" id="3.40.50.2300">
    <property type="match status" value="1"/>
</dbReference>
<dbReference type="PROSITE" id="PS50109">
    <property type="entry name" value="HIS_KIN"/>
    <property type="match status" value="1"/>
</dbReference>
<dbReference type="SUPFAM" id="SSF55785">
    <property type="entry name" value="PYP-like sensor domain (PAS domain)"/>
    <property type="match status" value="1"/>
</dbReference>
<dbReference type="InterPro" id="IPR001789">
    <property type="entry name" value="Sig_transdc_resp-reg_receiver"/>
</dbReference>
<dbReference type="CDD" id="cd19410">
    <property type="entry name" value="HK9-like_sensor"/>
    <property type="match status" value="1"/>
</dbReference>
<dbReference type="SUPFAM" id="SSF47384">
    <property type="entry name" value="Homodimeric domain of signal transducing histidine kinase"/>
    <property type="match status" value="1"/>
</dbReference>
<dbReference type="Pfam" id="PF02518">
    <property type="entry name" value="HATPase_c"/>
    <property type="match status" value="1"/>
</dbReference>
<dbReference type="Pfam" id="PF12860">
    <property type="entry name" value="PAS_7"/>
    <property type="match status" value="1"/>
</dbReference>
<name>A0A8J2YWN2_9PROT</name>
<dbReference type="Gene3D" id="3.30.565.10">
    <property type="entry name" value="Histidine kinase-like ATPase, C-terminal domain"/>
    <property type="match status" value="1"/>
</dbReference>
<feature type="domain" description="Response regulatory" evidence="7">
    <location>
        <begin position="590"/>
        <end position="706"/>
    </location>
</feature>